<feature type="non-terminal residue" evidence="2">
    <location>
        <position position="1"/>
    </location>
</feature>
<keyword evidence="1" id="KW-0812">Transmembrane</keyword>
<keyword evidence="1" id="KW-1133">Transmembrane helix</keyword>
<feature type="transmembrane region" description="Helical" evidence="1">
    <location>
        <begin position="6"/>
        <end position="22"/>
    </location>
</feature>
<organism evidence="2">
    <name type="scientific">marine metagenome</name>
    <dbReference type="NCBI Taxonomy" id="408172"/>
    <lineage>
        <taxon>unclassified sequences</taxon>
        <taxon>metagenomes</taxon>
        <taxon>ecological metagenomes</taxon>
    </lineage>
</organism>
<reference evidence="2" key="1">
    <citation type="submission" date="2018-05" db="EMBL/GenBank/DDBJ databases">
        <authorList>
            <person name="Lanie J.A."/>
            <person name="Ng W.-L."/>
            <person name="Kazmierczak K.M."/>
            <person name="Andrzejewski T.M."/>
            <person name="Davidsen T.M."/>
            <person name="Wayne K.J."/>
            <person name="Tettelin H."/>
            <person name="Glass J.I."/>
            <person name="Rusch D."/>
            <person name="Podicherti R."/>
            <person name="Tsui H.-C.T."/>
            <person name="Winkler M.E."/>
        </authorList>
    </citation>
    <scope>NUCLEOTIDE SEQUENCE</scope>
</reference>
<protein>
    <submittedName>
        <fullName evidence="2">Uncharacterized protein</fullName>
    </submittedName>
</protein>
<keyword evidence="1" id="KW-0472">Membrane</keyword>
<proteinExistence type="predicted"/>
<dbReference type="EMBL" id="UINC01198653">
    <property type="protein sequence ID" value="SVE16713.1"/>
    <property type="molecule type" value="Genomic_DNA"/>
</dbReference>
<gene>
    <name evidence="2" type="ORF">METZ01_LOCUS469567</name>
</gene>
<accession>A0A383BA55</accession>
<name>A0A383BA55_9ZZZZ</name>
<evidence type="ECO:0000256" key="1">
    <source>
        <dbReference type="SAM" id="Phobius"/>
    </source>
</evidence>
<dbReference type="AlphaFoldDB" id="A0A383BA55"/>
<evidence type="ECO:0000313" key="2">
    <source>
        <dbReference type="EMBL" id="SVE16713.1"/>
    </source>
</evidence>
<sequence length="24" mass="2531">NPDVPVLFLIIGGMISFALSLGKE</sequence>